<evidence type="ECO:0000313" key="2">
    <source>
        <dbReference type="EMBL" id="MTW11254.1"/>
    </source>
</evidence>
<dbReference type="AlphaFoldDB" id="A0A6L6QGP7"/>
<proteinExistence type="predicted"/>
<feature type="domain" description="SsuA/THI5-like" evidence="1">
    <location>
        <begin position="50"/>
        <end position="257"/>
    </location>
</feature>
<protein>
    <submittedName>
        <fullName evidence="2">Nitrate ABC transporter substrate-binding protein</fullName>
    </submittedName>
</protein>
<name>A0A6L6QGP7_9BURK</name>
<accession>A0A6L6QGP7</accession>
<dbReference type="OrthoDB" id="286202at2"/>
<dbReference type="InterPro" id="IPR015168">
    <property type="entry name" value="SsuA/THI5"/>
</dbReference>
<dbReference type="Gene3D" id="3.40.190.10">
    <property type="entry name" value="Periplasmic binding protein-like II"/>
    <property type="match status" value="2"/>
</dbReference>
<comment type="caution">
    <text evidence="2">The sequence shown here is derived from an EMBL/GenBank/DDBJ whole genome shotgun (WGS) entry which is preliminary data.</text>
</comment>
<dbReference type="SUPFAM" id="SSF53850">
    <property type="entry name" value="Periplasmic binding protein-like II"/>
    <property type="match status" value="1"/>
</dbReference>
<dbReference type="Pfam" id="PF09084">
    <property type="entry name" value="NMT1"/>
    <property type="match status" value="1"/>
</dbReference>
<dbReference type="PANTHER" id="PTHR30024">
    <property type="entry name" value="ALIPHATIC SULFONATES-BINDING PROTEIN-RELATED"/>
    <property type="match status" value="1"/>
</dbReference>
<gene>
    <name evidence="2" type="ORF">GM658_11685</name>
</gene>
<reference evidence="2 3" key="1">
    <citation type="submission" date="2019-11" db="EMBL/GenBank/DDBJ databases">
        <title>Type strains purchased from KCTC, JCM and DSMZ.</title>
        <authorList>
            <person name="Lu H."/>
        </authorList>
    </citation>
    <scope>NUCLEOTIDE SEQUENCE [LARGE SCALE GENOMIC DNA]</scope>
    <source>
        <strain evidence="2 3">JCM 31587</strain>
    </source>
</reference>
<dbReference type="EMBL" id="WNKX01000007">
    <property type="protein sequence ID" value="MTW11254.1"/>
    <property type="molecule type" value="Genomic_DNA"/>
</dbReference>
<evidence type="ECO:0000313" key="3">
    <source>
        <dbReference type="Proteomes" id="UP000472320"/>
    </source>
</evidence>
<evidence type="ECO:0000259" key="1">
    <source>
        <dbReference type="Pfam" id="PF09084"/>
    </source>
</evidence>
<sequence length="335" mass="36702">MRSRTMQVLAVLFILLALGVAWLWRQQHLPAPPLQSLVIAANTEYVGTCAVLAAQKEGYFAAQGLQVKVLPFSSGKASMQAVVDGKADVGTVADIPIVFAAMDGLPVKVLATFFRTNKDHGIVGRRDHGVITPASLKGKRIGVSQATSGQFTLDVFLNWQRMDSSEVTMVNYKPEELGPALQRGDVDAVAGWEPFLGAMRKQLGETAVSFSGEQAYESIYNLVSLQRFTGTRAAVIPRLLNALEKGSQWCEHSPAQAQPMLPATANLNRDEVLAAWPTYHFGLELDQSLLLALEDRARWAIRNRLSNSREVPNFLDNMYLEGMGEVRPTAVTVIH</sequence>
<organism evidence="2 3">
    <name type="scientific">Massilia eburnea</name>
    <dbReference type="NCBI Taxonomy" id="1776165"/>
    <lineage>
        <taxon>Bacteria</taxon>
        <taxon>Pseudomonadati</taxon>
        <taxon>Pseudomonadota</taxon>
        <taxon>Betaproteobacteria</taxon>
        <taxon>Burkholderiales</taxon>
        <taxon>Oxalobacteraceae</taxon>
        <taxon>Telluria group</taxon>
        <taxon>Massilia</taxon>
    </lineage>
</organism>
<dbReference type="Proteomes" id="UP000472320">
    <property type="component" value="Unassembled WGS sequence"/>
</dbReference>
<dbReference type="RefSeq" id="WP_155454210.1">
    <property type="nucleotide sequence ID" value="NZ_WNKX01000007.1"/>
</dbReference>
<dbReference type="CDD" id="cd01008">
    <property type="entry name" value="PBP2_NrtA_SsuA_CpmA_like"/>
    <property type="match status" value="1"/>
</dbReference>
<keyword evidence="3" id="KW-1185">Reference proteome</keyword>